<dbReference type="Pfam" id="PF01479">
    <property type="entry name" value="S4"/>
    <property type="match status" value="1"/>
</dbReference>
<comment type="caution">
    <text evidence="3">The sequence shown here is derived from an EMBL/GenBank/DDBJ whole genome shotgun (WGS) entry which is preliminary data.</text>
</comment>
<evidence type="ECO:0000259" key="2">
    <source>
        <dbReference type="SMART" id="SM00363"/>
    </source>
</evidence>
<dbReference type="OrthoDB" id="9797176at2"/>
<dbReference type="Proteomes" id="UP000028824">
    <property type="component" value="Unassembled WGS sequence"/>
</dbReference>
<gene>
    <name evidence="3" type="ORF">CG50_08040</name>
</gene>
<name>A0A086XRY5_9RHOB</name>
<dbReference type="Gene3D" id="3.10.290.10">
    <property type="entry name" value="RNA-binding S4 domain"/>
    <property type="match status" value="1"/>
</dbReference>
<proteinExistence type="predicted"/>
<dbReference type="AlphaFoldDB" id="A0A086XRY5"/>
<dbReference type="GO" id="GO:0003723">
    <property type="term" value="F:RNA binding"/>
    <property type="evidence" value="ECO:0007669"/>
    <property type="project" value="UniProtKB-KW"/>
</dbReference>
<dbReference type="EMBL" id="JFZB01000035">
    <property type="protein sequence ID" value="KFI24785.1"/>
    <property type="molecule type" value="Genomic_DNA"/>
</dbReference>
<dbReference type="eggNOG" id="COG1188">
    <property type="taxonomic scope" value="Bacteria"/>
</dbReference>
<dbReference type="SMART" id="SM00363">
    <property type="entry name" value="S4"/>
    <property type="match status" value="1"/>
</dbReference>
<accession>A0A086XRY5</accession>
<dbReference type="CDD" id="cd00165">
    <property type="entry name" value="S4"/>
    <property type="match status" value="1"/>
</dbReference>
<dbReference type="InterPro" id="IPR036986">
    <property type="entry name" value="S4_RNA-bd_sf"/>
</dbReference>
<sequence length="105" mass="11118">MADDAADKAERIRLDKWIWHARLVKSRGLAADLVGAGHVRVNGAKALRPGRSVGPGDVLTVVLGSRVRLLRILDCGERRGPATEAATLFLDLDAAPAGDARPSEA</sequence>
<dbReference type="RefSeq" id="WP_036639374.1">
    <property type="nucleotide sequence ID" value="NZ_JFZB01000035.1"/>
</dbReference>
<evidence type="ECO:0000256" key="1">
    <source>
        <dbReference type="PROSITE-ProRule" id="PRU00182"/>
    </source>
</evidence>
<keyword evidence="4" id="KW-1185">Reference proteome</keyword>
<feature type="domain" description="RNA-binding S4" evidence="2">
    <location>
        <begin position="12"/>
        <end position="74"/>
    </location>
</feature>
<evidence type="ECO:0000313" key="4">
    <source>
        <dbReference type="Proteomes" id="UP000028824"/>
    </source>
</evidence>
<reference evidence="3 4" key="1">
    <citation type="submission" date="2014-03" db="EMBL/GenBank/DDBJ databases">
        <title>Genome of Paenirhodobacter enshiensis DW2-9.</title>
        <authorList>
            <person name="Wang D."/>
            <person name="Wang G."/>
        </authorList>
    </citation>
    <scope>NUCLEOTIDE SEQUENCE [LARGE SCALE GENOMIC DNA]</scope>
    <source>
        <strain evidence="3 4">DW2-9</strain>
    </source>
</reference>
<organism evidence="3 4">
    <name type="scientific">Paenirhodobacter enshiensis</name>
    <dbReference type="NCBI Taxonomy" id="1105367"/>
    <lineage>
        <taxon>Bacteria</taxon>
        <taxon>Pseudomonadati</taxon>
        <taxon>Pseudomonadota</taxon>
        <taxon>Alphaproteobacteria</taxon>
        <taxon>Rhodobacterales</taxon>
        <taxon>Rhodobacter group</taxon>
        <taxon>Paenirhodobacter</taxon>
    </lineage>
</organism>
<keyword evidence="1" id="KW-0694">RNA-binding</keyword>
<evidence type="ECO:0000313" key="3">
    <source>
        <dbReference type="EMBL" id="KFI24785.1"/>
    </source>
</evidence>
<dbReference type="SUPFAM" id="SSF55174">
    <property type="entry name" value="Alpha-L RNA-binding motif"/>
    <property type="match status" value="1"/>
</dbReference>
<dbReference type="STRING" id="1105367.CG50_08040"/>
<dbReference type="PROSITE" id="PS50889">
    <property type="entry name" value="S4"/>
    <property type="match status" value="1"/>
</dbReference>
<dbReference type="InterPro" id="IPR002942">
    <property type="entry name" value="S4_RNA-bd"/>
</dbReference>
<protein>
    <submittedName>
        <fullName evidence="3">RNA-binding protein S4</fullName>
    </submittedName>
</protein>